<dbReference type="VEuPathDB" id="FungiDB:AJ78_08691"/>
<sequence length="529" mass="59523">RPPRQHSAASRSNVQNITDPMPGQTEWSVDNLPDILYIFRPTAPQVRSKNKMPMKPSPWGCGLNLQSPPMWKSFGLKRGCAWIDASNCTTLQIVCIQSFVSNNALQQRGVRFRQAFNILSWGSGNKQTKVVADQLEQKMQVKGIDPTLNSTRGLTPGLINPTLGEAGGRVHVPEAYGQRFRAFAKQQQKLIQKLSMMKQDVMLDHTFATKQDMESRQCFIVQHVVPLGNVPSIVTGIGPPTYSLNKRVTQKPASTAGVSHHEQHGMILEQSEPYETMQGSDNGPSDVQQSYVADIVVDDAIPHIRVSQKQIEEGEIAFRNSDGISMCISQNMQNNIQSESDDSEMTDIYDCNSGGYGEERNSESRWEARHWSGSETTIPDGSDSVPIIPLEDDTCPGIPYYGGPLEVEKGLTTPTKARVSQVPIKLMMQQYIDIPYCWKTEMFEAMRTIQAGMPPIHPNDTLQGQMVADEWELFPTIPGPPCDYLEFSDPREEPTEYEKMERVMNYQREYDIDIDYCEELRALYGQNTF</sequence>
<gene>
    <name evidence="2" type="ORF">AJ78_08691</name>
</gene>
<dbReference type="EMBL" id="LGRN01000890">
    <property type="protein sequence ID" value="OJD10202.1"/>
    <property type="molecule type" value="Genomic_DNA"/>
</dbReference>
<proteinExistence type="predicted"/>
<feature type="region of interest" description="Disordered" evidence="1">
    <location>
        <begin position="1"/>
        <end position="24"/>
    </location>
</feature>
<dbReference type="Proteomes" id="UP000182235">
    <property type="component" value="Unassembled WGS sequence"/>
</dbReference>
<evidence type="ECO:0000313" key="2">
    <source>
        <dbReference type="EMBL" id="OJD10202.1"/>
    </source>
</evidence>
<dbReference type="OrthoDB" id="5348779at2759"/>
<evidence type="ECO:0000313" key="3">
    <source>
        <dbReference type="Proteomes" id="UP000182235"/>
    </source>
</evidence>
<dbReference type="AlphaFoldDB" id="A0A1J9P2X6"/>
<feature type="non-terminal residue" evidence="2">
    <location>
        <position position="1"/>
    </location>
</feature>
<comment type="caution">
    <text evidence="2">The sequence shown here is derived from an EMBL/GenBank/DDBJ whole genome shotgun (WGS) entry which is preliminary data.</text>
</comment>
<evidence type="ECO:0000256" key="1">
    <source>
        <dbReference type="SAM" id="MobiDB-lite"/>
    </source>
</evidence>
<feature type="compositionally biased region" description="Polar residues" evidence="1">
    <location>
        <begin position="7"/>
        <end position="18"/>
    </location>
</feature>
<name>A0A1J9P2X6_9EURO</name>
<keyword evidence="3" id="KW-1185">Reference proteome</keyword>
<protein>
    <submittedName>
        <fullName evidence="2">Uncharacterized protein</fullName>
    </submittedName>
</protein>
<reference evidence="2 3" key="1">
    <citation type="submission" date="2015-07" db="EMBL/GenBank/DDBJ databases">
        <title>Emmonsia species relationships and genome sequence.</title>
        <authorList>
            <consortium name="The Broad Institute Genomics Platform"/>
            <person name="Cuomo C.A."/>
            <person name="Munoz J.F."/>
            <person name="Imamovic A."/>
            <person name="Priest M.E."/>
            <person name="Young S."/>
            <person name="Clay O.K."/>
            <person name="McEwen J.G."/>
        </authorList>
    </citation>
    <scope>NUCLEOTIDE SEQUENCE [LARGE SCALE GENOMIC DNA]</scope>
    <source>
        <strain evidence="2 3">UAMH 9510</strain>
    </source>
</reference>
<accession>A0A1J9P2X6</accession>
<organism evidence="2 3">
    <name type="scientific">Emergomyces pasteurianus Ep9510</name>
    <dbReference type="NCBI Taxonomy" id="1447872"/>
    <lineage>
        <taxon>Eukaryota</taxon>
        <taxon>Fungi</taxon>
        <taxon>Dikarya</taxon>
        <taxon>Ascomycota</taxon>
        <taxon>Pezizomycotina</taxon>
        <taxon>Eurotiomycetes</taxon>
        <taxon>Eurotiomycetidae</taxon>
        <taxon>Onygenales</taxon>
        <taxon>Ajellomycetaceae</taxon>
        <taxon>Emergomyces</taxon>
    </lineage>
</organism>